<dbReference type="GO" id="GO:0102318">
    <property type="term" value="F:2-deoxystreptamine glucosyltransferase activity"/>
    <property type="evidence" value="ECO:0007669"/>
    <property type="project" value="UniProtKB-EC"/>
</dbReference>
<name>A0A5B9MBR2_9BACT</name>
<dbReference type="Proteomes" id="UP000321353">
    <property type="component" value="Chromosome"/>
</dbReference>
<dbReference type="EMBL" id="CP036264">
    <property type="protein sequence ID" value="QEF98721.1"/>
    <property type="molecule type" value="Genomic_DNA"/>
</dbReference>
<evidence type="ECO:0000256" key="2">
    <source>
        <dbReference type="ARBA" id="ARBA00022679"/>
    </source>
</evidence>
<proteinExistence type="predicted"/>
<evidence type="ECO:0000256" key="1">
    <source>
        <dbReference type="ARBA" id="ARBA00022676"/>
    </source>
</evidence>
<dbReference type="Pfam" id="PF13692">
    <property type="entry name" value="Glyco_trans_1_4"/>
    <property type="match status" value="1"/>
</dbReference>
<dbReference type="AlphaFoldDB" id="A0A5B9MBR2"/>
<keyword evidence="2 3" id="KW-0808">Transferase</keyword>
<dbReference type="PANTHER" id="PTHR12526">
    <property type="entry name" value="GLYCOSYLTRANSFERASE"/>
    <property type="match status" value="1"/>
</dbReference>
<dbReference type="EC" id="2.4.1.284" evidence="3"/>
<gene>
    <name evidence="3" type="primary">kanF</name>
    <name evidence="3" type="ORF">Mal15_27760</name>
</gene>
<keyword evidence="4" id="KW-1185">Reference proteome</keyword>
<organism evidence="3 4">
    <name type="scientific">Stieleria maiorica</name>
    <dbReference type="NCBI Taxonomy" id="2795974"/>
    <lineage>
        <taxon>Bacteria</taxon>
        <taxon>Pseudomonadati</taxon>
        <taxon>Planctomycetota</taxon>
        <taxon>Planctomycetia</taxon>
        <taxon>Pirellulales</taxon>
        <taxon>Pirellulaceae</taxon>
        <taxon>Stieleria</taxon>
    </lineage>
</organism>
<dbReference type="RefSeq" id="WP_147868221.1">
    <property type="nucleotide sequence ID" value="NZ_CP036264.1"/>
</dbReference>
<evidence type="ECO:0000313" key="4">
    <source>
        <dbReference type="Proteomes" id="UP000321353"/>
    </source>
</evidence>
<reference evidence="3 4" key="1">
    <citation type="submission" date="2019-02" db="EMBL/GenBank/DDBJ databases">
        <title>Planctomycetal bacteria perform biofilm scaping via a novel small molecule.</title>
        <authorList>
            <person name="Jeske O."/>
            <person name="Boedeker C."/>
            <person name="Wiegand S."/>
            <person name="Breitling P."/>
            <person name="Kallscheuer N."/>
            <person name="Jogler M."/>
            <person name="Rohde M."/>
            <person name="Petersen J."/>
            <person name="Medema M.H."/>
            <person name="Surup F."/>
            <person name="Jogler C."/>
        </authorList>
    </citation>
    <scope>NUCLEOTIDE SEQUENCE [LARGE SCALE GENOMIC DNA]</scope>
    <source>
        <strain evidence="3 4">Mal15</strain>
    </source>
</reference>
<evidence type="ECO:0000313" key="3">
    <source>
        <dbReference type="EMBL" id="QEF98721.1"/>
    </source>
</evidence>
<sequence length="394" mass="43967">MKVTVVLDHKFVCDDRGRVCAHTMFGDTFWQRYLTVFDSVDAVCRVRPAATADKLTPIESDRVRFRPVPYYEGPRGFVVNYRAIRRSLMTSLEEAEAVILRVPQILPTAAAGVLCKRNRPYGVEVVGDPWDVYAPGAEANLFRPFFRRYFYGQLRKICSRAAASCYVTEFALQKRYPPQPGTLSTHASSVQLEQVVSVPRSAESFSVAPCRLLFVGALNRLYKGQDVLIKAVGELVNEGLDLTLKIVGDGQYRGDLESLAAKMNLGDRVKFVGALPFGDPVFSEMDSADLFVLPSRQEGLARTVPEAMSRGLPCISSDVGGMSEAVPPECLVRPGDLPSLKARLREISGSRETLARLSTQAITTASRFLRSEIEPRRQRFMREVYQETKQARKK</sequence>
<dbReference type="Gene3D" id="3.40.50.2000">
    <property type="entry name" value="Glycogen Phosphorylase B"/>
    <property type="match status" value="2"/>
</dbReference>
<dbReference type="KEGG" id="smam:Mal15_27760"/>
<dbReference type="PANTHER" id="PTHR12526:SF510">
    <property type="entry name" value="D-INOSITOL 3-PHOSPHATE GLYCOSYLTRANSFERASE"/>
    <property type="match status" value="1"/>
</dbReference>
<accession>A0A5B9MBR2</accession>
<dbReference type="SUPFAM" id="SSF53756">
    <property type="entry name" value="UDP-Glycosyltransferase/glycogen phosphorylase"/>
    <property type="match status" value="1"/>
</dbReference>
<protein>
    <submittedName>
        <fullName evidence="3">2-deoxystreptamine glucosyltransferase</fullName>
        <ecNumber evidence="3">2.4.1.284</ecNumber>
    </submittedName>
</protein>
<keyword evidence="1 3" id="KW-0328">Glycosyltransferase</keyword>